<keyword evidence="6 8" id="KW-0472">Membrane</keyword>
<evidence type="ECO:0000313" key="9">
    <source>
        <dbReference type="EMBL" id="GAA0696575.1"/>
    </source>
</evidence>
<evidence type="ECO:0000256" key="3">
    <source>
        <dbReference type="ARBA" id="ARBA00022692"/>
    </source>
</evidence>
<keyword evidence="5 8" id="KW-1133">Transmembrane helix</keyword>
<evidence type="ECO:0000256" key="2">
    <source>
        <dbReference type="ARBA" id="ARBA00022475"/>
    </source>
</evidence>
<evidence type="ECO:0000256" key="4">
    <source>
        <dbReference type="ARBA" id="ARBA00022982"/>
    </source>
</evidence>
<evidence type="ECO:0000256" key="6">
    <source>
        <dbReference type="ARBA" id="ARBA00023136"/>
    </source>
</evidence>
<dbReference type="PANTHER" id="PTHR36570:SF3">
    <property type="entry name" value="DISULFIDE BOND FORMATION PROTEIN B"/>
    <property type="match status" value="1"/>
</dbReference>
<keyword evidence="10" id="KW-1185">Reference proteome</keyword>
<dbReference type="Pfam" id="PF02600">
    <property type="entry name" value="DsbB"/>
    <property type="match status" value="1"/>
</dbReference>
<dbReference type="PANTHER" id="PTHR36570">
    <property type="entry name" value="DISULFIDE BOND FORMATION PROTEIN B"/>
    <property type="match status" value="1"/>
</dbReference>
<keyword evidence="4" id="KW-0813">Transport</keyword>
<evidence type="ECO:0000256" key="7">
    <source>
        <dbReference type="ARBA" id="ARBA00023284"/>
    </source>
</evidence>
<protein>
    <submittedName>
        <fullName evidence="9">Disulfide bond formation protein DsbB</fullName>
    </submittedName>
</protein>
<evidence type="ECO:0000256" key="5">
    <source>
        <dbReference type="ARBA" id="ARBA00022989"/>
    </source>
</evidence>
<keyword evidence="2" id="KW-1003">Cell membrane</keyword>
<dbReference type="InterPro" id="IPR003752">
    <property type="entry name" value="DiS_bond_form_DsbB/BdbC"/>
</dbReference>
<dbReference type="InterPro" id="IPR023380">
    <property type="entry name" value="DsbB-like_sf"/>
</dbReference>
<dbReference type="Gene3D" id="1.20.1550.10">
    <property type="entry name" value="DsbB-like"/>
    <property type="match status" value="1"/>
</dbReference>
<dbReference type="InterPro" id="IPR050183">
    <property type="entry name" value="DsbB"/>
</dbReference>
<feature type="transmembrane region" description="Helical" evidence="8">
    <location>
        <begin position="12"/>
        <end position="32"/>
    </location>
</feature>
<sequence length="171" mass="19073">MKFAQQLLNSRIYWLVLLVGAVTAAAVALYFQYGLEYGPCVLCIHIRLWLFALILLAATALLLPGCSKVQTGGRLLALIIALGFTERSWRTLAIERYWIESSCSLESGLPAWFTPGEWWPWMFEIWESCGYTPEVIAGFTMAELLAAASPLFILLSLAALVCRVVRKAPQN</sequence>
<proteinExistence type="predicted"/>
<evidence type="ECO:0000256" key="8">
    <source>
        <dbReference type="SAM" id="Phobius"/>
    </source>
</evidence>
<evidence type="ECO:0000256" key="1">
    <source>
        <dbReference type="ARBA" id="ARBA00004651"/>
    </source>
</evidence>
<name>A0ABP3TEX1_9GAMM</name>
<comment type="subcellular location">
    <subcellularLocation>
        <location evidence="1">Cell membrane</location>
        <topology evidence="1">Multi-pass membrane protein</topology>
    </subcellularLocation>
</comment>
<organism evidence="9 10">
    <name type="scientific">Marinobacterium maritimum</name>
    <dbReference type="NCBI Taxonomy" id="500162"/>
    <lineage>
        <taxon>Bacteria</taxon>
        <taxon>Pseudomonadati</taxon>
        <taxon>Pseudomonadota</taxon>
        <taxon>Gammaproteobacteria</taxon>
        <taxon>Oceanospirillales</taxon>
        <taxon>Oceanospirillaceae</taxon>
        <taxon>Marinobacterium</taxon>
    </lineage>
</organism>
<gene>
    <name evidence="9" type="primary">dsbB</name>
    <name evidence="9" type="ORF">GCM10009104_25770</name>
</gene>
<comment type="caution">
    <text evidence="9">The sequence shown here is derived from an EMBL/GenBank/DDBJ whole genome shotgun (WGS) entry which is preliminary data.</text>
</comment>
<feature type="transmembrane region" description="Helical" evidence="8">
    <location>
        <begin position="44"/>
        <end position="63"/>
    </location>
</feature>
<reference evidence="10" key="1">
    <citation type="journal article" date="2019" name="Int. J. Syst. Evol. Microbiol.">
        <title>The Global Catalogue of Microorganisms (GCM) 10K type strain sequencing project: providing services to taxonomists for standard genome sequencing and annotation.</title>
        <authorList>
            <consortium name="The Broad Institute Genomics Platform"/>
            <consortium name="The Broad Institute Genome Sequencing Center for Infectious Disease"/>
            <person name="Wu L."/>
            <person name="Ma J."/>
        </authorList>
    </citation>
    <scope>NUCLEOTIDE SEQUENCE [LARGE SCALE GENOMIC DNA]</scope>
    <source>
        <strain evidence="10">JCM 15134</strain>
    </source>
</reference>
<evidence type="ECO:0000313" key="10">
    <source>
        <dbReference type="Proteomes" id="UP001499915"/>
    </source>
</evidence>
<dbReference type="Proteomes" id="UP001499915">
    <property type="component" value="Unassembled WGS sequence"/>
</dbReference>
<keyword evidence="4" id="KW-0249">Electron transport</keyword>
<dbReference type="EMBL" id="BAAAET010000003">
    <property type="protein sequence ID" value="GAA0696575.1"/>
    <property type="molecule type" value="Genomic_DNA"/>
</dbReference>
<keyword evidence="3 8" id="KW-0812">Transmembrane</keyword>
<keyword evidence="7" id="KW-0676">Redox-active center</keyword>
<dbReference type="SUPFAM" id="SSF158442">
    <property type="entry name" value="DsbB-like"/>
    <property type="match status" value="1"/>
</dbReference>
<dbReference type="RefSeq" id="WP_343806563.1">
    <property type="nucleotide sequence ID" value="NZ_BAAAET010000003.1"/>
</dbReference>
<accession>A0ABP3TEX1</accession>